<accession>A0A194WY44</accession>
<reference evidence="2 3" key="1">
    <citation type="submission" date="2015-10" db="EMBL/GenBank/DDBJ databases">
        <title>Full genome of DAOMC 229536 Phialocephala scopiformis, a fungal endophyte of spruce producing the potent anti-insectan compound rugulosin.</title>
        <authorList>
            <consortium name="DOE Joint Genome Institute"/>
            <person name="Walker A.K."/>
            <person name="Frasz S.L."/>
            <person name="Seifert K.A."/>
            <person name="Miller J.D."/>
            <person name="Mondo S.J."/>
            <person name="Labutti K."/>
            <person name="Lipzen A."/>
            <person name="Dockter R."/>
            <person name="Kennedy M."/>
            <person name="Grigoriev I.V."/>
            <person name="Spatafora J.W."/>
        </authorList>
    </citation>
    <scope>NUCLEOTIDE SEQUENCE [LARGE SCALE GENOMIC DNA]</scope>
    <source>
        <strain evidence="2 3">CBS 120377</strain>
    </source>
</reference>
<dbReference type="OrthoDB" id="445007at2759"/>
<dbReference type="STRING" id="149040.A0A194WY44"/>
<dbReference type="AlphaFoldDB" id="A0A194WY44"/>
<dbReference type="Pfam" id="PF05721">
    <property type="entry name" value="PhyH"/>
    <property type="match status" value="1"/>
</dbReference>
<dbReference type="InterPro" id="IPR008775">
    <property type="entry name" value="Phytyl_CoA_dOase-like"/>
</dbReference>
<evidence type="ECO:0000313" key="3">
    <source>
        <dbReference type="Proteomes" id="UP000070700"/>
    </source>
</evidence>
<dbReference type="PANTHER" id="PTHR37563:SF2">
    <property type="entry name" value="PHYTANOYL-COA DIOXYGENASE FAMILY PROTEIN (AFU_ORTHOLOGUE AFUA_2G03330)"/>
    <property type="match status" value="1"/>
</dbReference>
<gene>
    <name evidence="2" type="ORF">LY89DRAFT_592779</name>
</gene>
<dbReference type="Gene3D" id="2.60.120.620">
    <property type="entry name" value="q2cbj1_9rhob like domain"/>
    <property type="match status" value="1"/>
</dbReference>
<feature type="region of interest" description="Disordered" evidence="1">
    <location>
        <begin position="1"/>
        <end position="28"/>
    </location>
</feature>
<dbReference type="EMBL" id="KQ947424">
    <property type="protein sequence ID" value="KUJ12604.1"/>
    <property type="molecule type" value="Genomic_DNA"/>
</dbReference>
<dbReference type="PANTHER" id="PTHR37563">
    <property type="entry name" value="PHYTANOYL-COA DIOXYGENASE FAMILY PROTEIN (AFU_ORTHOLOGUE AFUA_2G03330)"/>
    <property type="match status" value="1"/>
</dbReference>
<protein>
    <submittedName>
        <fullName evidence="2">PhyH-domain-containing protein</fullName>
    </submittedName>
</protein>
<dbReference type="Proteomes" id="UP000070700">
    <property type="component" value="Unassembled WGS sequence"/>
</dbReference>
<keyword evidence="3" id="KW-1185">Reference proteome</keyword>
<sequence>MAPSALDPEPIVEKSTTPTPQIARFDANDPTTTADALIEVLHRDGGVIVENLFSKDLAAQIKSELKPYFDTDRVDKTGFFPETTQRASGLISISEGCVEYLTTPLLIDIVNKVLSSTYSFWVGEKIRTVTSKPQISSTAAFRVKPGGRQQALHRDDADLHTRNVDFPVLLGCVAAITKTTKENGATVVIPGSHTWGPERGPKEHEAVPAELDIGGALIFFGNTYHAGGKNTTASDAPSRDEARETVGLFFTKGFYRQSENQYLMVPVEKARGMSTQVKRLLGYGISPPGVGFYEYQDPMRVLYGVEDEETVEL</sequence>
<dbReference type="KEGG" id="psco:LY89DRAFT_592779"/>
<proteinExistence type="predicted"/>
<dbReference type="InterPro" id="IPR051961">
    <property type="entry name" value="Fungal_Metabolite_Diox"/>
</dbReference>
<dbReference type="InParanoid" id="A0A194WY44"/>
<organism evidence="2 3">
    <name type="scientific">Mollisia scopiformis</name>
    <name type="common">Conifer needle endophyte fungus</name>
    <name type="synonym">Phialocephala scopiformis</name>
    <dbReference type="NCBI Taxonomy" id="149040"/>
    <lineage>
        <taxon>Eukaryota</taxon>
        <taxon>Fungi</taxon>
        <taxon>Dikarya</taxon>
        <taxon>Ascomycota</taxon>
        <taxon>Pezizomycotina</taxon>
        <taxon>Leotiomycetes</taxon>
        <taxon>Helotiales</taxon>
        <taxon>Mollisiaceae</taxon>
        <taxon>Mollisia</taxon>
    </lineage>
</organism>
<dbReference type="SUPFAM" id="SSF51197">
    <property type="entry name" value="Clavaminate synthase-like"/>
    <property type="match status" value="1"/>
</dbReference>
<evidence type="ECO:0000313" key="2">
    <source>
        <dbReference type="EMBL" id="KUJ12604.1"/>
    </source>
</evidence>
<dbReference type="RefSeq" id="XP_018066959.1">
    <property type="nucleotide sequence ID" value="XM_018209716.1"/>
</dbReference>
<name>A0A194WY44_MOLSC</name>
<dbReference type="FunCoup" id="A0A194WY44">
    <property type="interactions" value="18"/>
</dbReference>
<evidence type="ECO:0000256" key="1">
    <source>
        <dbReference type="SAM" id="MobiDB-lite"/>
    </source>
</evidence>
<dbReference type="GeneID" id="28819442"/>